<keyword evidence="3" id="KW-1185">Reference proteome</keyword>
<dbReference type="RefSeq" id="WP_128700203.1">
    <property type="nucleotide sequence ID" value="NZ_CP019384.1"/>
</dbReference>
<dbReference type="Pfam" id="PF12092">
    <property type="entry name" value="DUF3568"/>
    <property type="match status" value="1"/>
</dbReference>
<keyword evidence="1" id="KW-0732">Signal</keyword>
<feature type="chain" id="PRO_5019518021" description="DUF3568 family protein" evidence="1">
    <location>
        <begin position="20"/>
        <end position="128"/>
    </location>
</feature>
<dbReference type="Proteomes" id="UP000287243">
    <property type="component" value="Chromosome"/>
</dbReference>
<gene>
    <name evidence="2" type="ORF">BU251_06400</name>
</gene>
<evidence type="ECO:0008006" key="4">
    <source>
        <dbReference type="Google" id="ProtNLM"/>
    </source>
</evidence>
<evidence type="ECO:0000313" key="2">
    <source>
        <dbReference type="EMBL" id="QAT17379.1"/>
    </source>
</evidence>
<accession>A0A410P5B8</accession>
<evidence type="ECO:0000256" key="1">
    <source>
        <dbReference type="SAM" id="SignalP"/>
    </source>
</evidence>
<organism evidence="2 3">
    <name type="scientific">Velamenicoccus archaeovorus</name>
    <dbReference type="NCBI Taxonomy" id="1930593"/>
    <lineage>
        <taxon>Bacteria</taxon>
        <taxon>Pseudomonadati</taxon>
        <taxon>Candidatus Omnitrophota</taxon>
        <taxon>Candidatus Velamenicoccus</taxon>
    </lineage>
</organism>
<feature type="signal peptide" evidence="1">
    <location>
        <begin position="1"/>
        <end position="19"/>
    </location>
</feature>
<sequence>MFKRIWGMLIVGVVSAHLAGCVAVVAGAAGGAGTATWLGGKLTQQVNASFAKTQKATKSALAAMRLLVTKETVKEDVVQFVGDYTDGRSFWIDIRPVSTTESRLDIRVGVPGDKDASRKVLDKILTYL</sequence>
<dbReference type="OrthoDB" id="5459114at2"/>
<dbReference type="AlphaFoldDB" id="A0A410P5B8"/>
<dbReference type="EMBL" id="CP019384">
    <property type="protein sequence ID" value="QAT17379.1"/>
    <property type="molecule type" value="Genomic_DNA"/>
</dbReference>
<name>A0A410P5B8_VELA1</name>
<evidence type="ECO:0000313" key="3">
    <source>
        <dbReference type="Proteomes" id="UP000287243"/>
    </source>
</evidence>
<dbReference type="InterPro" id="IPR021952">
    <property type="entry name" value="Flpp3-like"/>
</dbReference>
<dbReference type="KEGG" id="vai:BU251_06400"/>
<protein>
    <recommendedName>
        <fullName evidence="4">DUF3568 family protein</fullName>
    </recommendedName>
</protein>
<proteinExistence type="predicted"/>
<reference evidence="2 3" key="1">
    <citation type="submission" date="2017-01" db="EMBL/GenBank/DDBJ databases">
        <title>First insights into the biology of 'candidatus Vampirococcus archaeovorus'.</title>
        <authorList>
            <person name="Kizina J."/>
            <person name="Jordan S."/>
            <person name="Stueber K."/>
            <person name="Reinhardt R."/>
            <person name="Harder J."/>
        </authorList>
    </citation>
    <scope>NUCLEOTIDE SEQUENCE [LARGE SCALE GENOMIC DNA]</scope>
    <source>
        <strain evidence="2 3">LiM</strain>
    </source>
</reference>